<evidence type="ECO:0000313" key="6">
    <source>
        <dbReference type="EMBL" id="WNY27199.1"/>
    </source>
</evidence>
<sequence length="1650" mass="179720">MKIMNRKWTTIVLSILILTAVFVSPASADYNSTMTPQWKNPSPSASGAQIISPNTGSMLSFQINVSESDGAGDYILKITLQNNNTSDTISGFKFSDGTAKDKIPAGMEDVLNGNKPVFDSTGTSITYSLTNPTRLSLDVLVWADSKKVYNSEEALIKATLTKKDGTPVTENVVIKTVCIYPQMPSRGDFILINPTLLPSGVNTTVDIDYIFYSESTWLTLNNSGTIVNNVNYTLDFSNVLITINGSQQSYSNMISSLGANSPVIFTTKTGGPLTADNKLTFSNSDLSTLNWNYRMPFQIQLTDGFKLENGKIPAIDFSGLNATANVRINNRGPIEQLNTGQAGELFPYQTTSSKYNAESANITKINFIRATGSGDYIMANSLQYKDTVRDHFYYQELFRLGFLGSVRNGENVNVTLDIPENVMLTHVRLPASSSTRSAETTFTTITVSDTHGHSKTYNNSSHQINLSTEGFTFGPGEDLHLEIKGLLKMQSAAGGTNSYSYNNLIHLVGTTNASVQSGNKLNFTAKITGQNTYNNTSSFTAIDKYVATTYLKTPNQTVLYNDAKTVNKGDTFSLYNVFNVSVYPYYSAHRQNPQSPSNTVLFPNPVVYFSVPPNMTVKDVHLGLNKNEAATVTDINGKTITVEKNIFPNAGIWGADGGKLVEVKLKKSIPDGENNFWLGYNGNANYSVRLDLEVPADYAGADKVIFPPQSVLLTTWDPNATDAKTGGAGGNVYSLASAGINTSTVSDLHVTSGSYTSNMQSRDLNIISSHVVQAYVSTKTSGGYSSYNPANPDSYPELKAGSSNEEFKMYINNGGSSTYTNAVVYFILPKGTGWKTAVNNPLRFEPFGMANNSYKVYYTKDVIGTENLTTGGDLFGNYAWVEMSLNNNQSTTSMDELHNITAVKIEFDTLKTDSNLKVYLPFQLPKVGSGVNYGDTAVGQTLYYFDSNFKSDHGFTGAVKLKQSDVPNIMGYNVSENKPTALGTLSNVNHSNGTIPDWWTVFTYDDFTQNIRLFKVNVHFTPANGSLASDNNVTDFSSESFVPLNSTGHPDLNYVTGFKLTIPEANRSIVNVSNPGTYVITYFTTEDDDRQTGMGTRTFVIQKDPGTILLTGADKEIFWKSNIPSTPENNGTWEDYYKMFVSGTDSGLALSSGDIRFEGYGSGDIFDINTPKNYVLVYNYTDSANNYVNATVSVAVKYDGELSGNVTGNGVPVMNLPVMVNAAPATTDSFGYYSSPLSAVKADPKNVSYSVSLSSVPAGLKLPAPATQNGIANASDGGAPTADFDLDPVTINVTFTNPDLWVESVALYNSSGIKVQEINSSDLIFRDYFLFEKEAGSGWFESGNYYLAATMKPGYKPTTGSEFDIPGGMSLEWQTAEFSIGNVDLVKTGGDPDDAPLIDGFVWSDENRDSIFDRQIDPEPFISGAEVNLLNESGGLMETTVTDENGYYYFPNVVQASGYYVQVELPAGFNHASAFQFDQKIHESDDFKSDLLTITPADLQFRNINAGFYYADESGSESGGPVGNATVVPPGLMNGTDPDKTPHTHVVPYEHQDSEMPTGVLSWAGLILMVLAIVLALPQLVRIYQIQSEKGKRKATFYILAVFAAALVIVLFFLFYNLSGDPVSYNAYDIVLAVVFLIEILFTAKAYGKI</sequence>
<dbReference type="InterPro" id="IPR013783">
    <property type="entry name" value="Ig-like_fold"/>
</dbReference>
<dbReference type="GeneID" id="89228408"/>
<dbReference type="SUPFAM" id="SSF117074">
    <property type="entry name" value="Hypothetical protein PA1324"/>
    <property type="match status" value="1"/>
</dbReference>
<keyword evidence="3" id="KW-0732">Signal</keyword>
<dbReference type="GO" id="GO:0005576">
    <property type="term" value="C:extracellular region"/>
    <property type="evidence" value="ECO:0007669"/>
    <property type="project" value="UniProtKB-SubCell"/>
</dbReference>
<accession>A0AA96ZVY0</accession>
<keyword evidence="4" id="KW-0472">Membrane</keyword>
<dbReference type="EMBL" id="CP131061">
    <property type="protein sequence ID" value="WNY27199.1"/>
    <property type="molecule type" value="Genomic_DNA"/>
</dbReference>
<keyword evidence="4" id="KW-1133">Transmembrane helix</keyword>
<organism evidence="6 7">
    <name type="scientific">Methanolapillus ohkumae</name>
    <dbReference type="NCBI Taxonomy" id="3028298"/>
    <lineage>
        <taxon>Archaea</taxon>
        <taxon>Methanobacteriati</taxon>
        <taxon>Methanobacteriota</taxon>
        <taxon>Stenosarchaea group</taxon>
        <taxon>Methanomicrobia</taxon>
        <taxon>Methanosarcinales</taxon>
        <taxon>Methanosarcinaceae</taxon>
        <taxon>Methanolapillus</taxon>
    </lineage>
</organism>
<feature type="transmembrane region" description="Helical" evidence="4">
    <location>
        <begin position="1560"/>
        <end position="1584"/>
    </location>
</feature>
<feature type="transmembrane region" description="Helical" evidence="4">
    <location>
        <begin position="1630"/>
        <end position="1648"/>
    </location>
</feature>
<protein>
    <recommendedName>
        <fullName evidence="5">SD-repeat containing protein B domain-containing protein</fullName>
    </recommendedName>
</protein>
<gene>
    <name evidence="6" type="ORF">MsAm2_09900</name>
</gene>
<feature type="transmembrane region" description="Helical" evidence="4">
    <location>
        <begin position="1596"/>
        <end position="1618"/>
    </location>
</feature>
<keyword evidence="4" id="KW-0812">Transmembrane</keyword>
<evidence type="ECO:0000256" key="4">
    <source>
        <dbReference type="SAM" id="Phobius"/>
    </source>
</evidence>
<dbReference type="Gene3D" id="2.60.40.10">
    <property type="entry name" value="Immunoglobulins"/>
    <property type="match status" value="1"/>
</dbReference>
<comment type="subcellular location">
    <subcellularLocation>
        <location evidence="1">Secreted</location>
    </subcellularLocation>
</comment>
<proteinExistence type="predicted"/>
<dbReference type="Proteomes" id="UP001304970">
    <property type="component" value="Chromosome"/>
</dbReference>
<feature type="domain" description="SD-repeat containing protein B" evidence="5">
    <location>
        <begin position="1400"/>
        <end position="1488"/>
    </location>
</feature>
<evidence type="ECO:0000256" key="2">
    <source>
        <dbReference type="ARBA" id="ARBA00022525"/>
    </source>
</evidence>
<reference evidence="6 7" key="1">
    <citation type="submission" date="2023-07" db="EMBL/GenBank/DDBJ databases">
        <title>Closed genome sequence of Methanosarcinaceae archaeon Am2.</title>
        <authorList>
            <person name="Poehlein A."/>
            <person name="Protasov E."/>
            <person name="Platt K."/>
            <person name="Reeh H."/>
            <person name="Daniel R."/>
            <person name="Brune A."/>
        </authorList>
    </citation>
    <scope>NUCLEOTIDE SEQUENCE [LARGE SCALE GENOMIC DNA]</scope>
    <source>
        <strain evidence="6 7">Am2</strain>
    </source>
</reference>
<evidence type="ECO:0000256" key="3">
    <source>
        <dbReference type="ARBA" id="ARBA00022729"/>
    </source>
</evidence>
<dbReference type="InterPro" id="IPR033764">
    <property type="entry name" value="Sdr_B"/>
</dbReference>
<name>A0AA96ZVY0_9EURY</name>
<keyword evidence="2" id="KW-0964">Secreted</keyword>
<evidence type="ECO:0000256" key="1">
    <source>
        <dbReference type="ARBA" id="ARBA00004613"/>
    </source>
</evidence>
<evidence type="ECO:0000259" key="5">
    <source>
        <dbReference type="Pfam" id="PF17210"/>
    </source>
</evidence>
<keyword evidence="7" id="KW-1185">Reference proteome</keyword>
<dbReference type="Pfam" id="PF17210">
    <property type="entry name" value="SdrD_B"/>
    <property type="match status" value="1"/>
</dbReference>
<evidence type="ECO:0000313" key="7">
    <source>
        <dbReference type="Proteomes" id="UP001304970"/>
    </source>
</evidence>
<dbReference type="RefSeq" id="WP_338097177.1">
    <property type="nucleotide sequence ID" value="NZ_CP131061.1"/>
</dbReference>